<feature type="region of interest" description="Disordered" evidence="1">
    <location>
        <begin position="37"/>
        <end position="61"/>
    </location>
</feature>
<sequence length="211" mass="24169">MLFRNKIFKQLPMKKLTKLIAVAMIAITTLQCKKSETVVTENQPRTSQNSSEKENHKHDEKDDLKYISKEVKVTGDVVNQLTLTVDSLKKMNVKELNDMKIVCQSGITKDDIKTTKGVLLTDILEKAKIAQQEHKDRNFYIVARASDDYKATFSWAELFNSPTGEKVYVLFEQNGQPLKEKGEMIVVSLNDTKTGPRHVKWLKNIEVNRVK</sequence>
<reference evidence="4" key="1">
    <citation type="submission" date="2016-10" db="EMBL/GenBank/DDBJ databases">
        <authorList>
            <person name="Varghese N."/>
            <person name="Submissions S."/>
        </authorList>
    </citation>
    <scope>NUCLEOTIDE SEQUENCE [LARGE SCALE GENOMIC DNA]</scope>
    <source>
        <strain evidence="4">SUR2</strain>
    </source>
</reference>
<evidence type="ECO:0000259" key="2">
    <source>
        <dbReference type="Pfam" id="PF00174"/>
    </source>
</evidence>
<feature type="compositionally biased region" description="Polar residues" evidence="1">
    <location>
        <begin position="37"/>
        <end position="50"/>
    </location>
</feature>
<gene>
    <name evidence="3" type="ORF">SAMN05216324_104204</name>
</gene>
<dbReference type="EMBL" id="FPKW01000004">
    <property type="protein sequence ID" value="SFZ93178.1"/>
    <property type="molecule type" value="Genomic_DNA"/>
</dbReference>
<feature type="domain" description="Oxidoreductase molybdopterin-binding" evidence="2">
    <location>
        <begin position="70"/>
        <end position="208"/>
    </location>
</feature>
<organism evidence="3 4">
    <name type="scientific">Chryseobacterium limigenitum</name>
    <dbReference type="NCBI Taxonomy" id="1612149"/>
    <lineage>
        <taxon>Bacteria</taxon>
        <taxon>Pseudomonadati</taxon>
        <taxon>Bacteroidota</taxon>
        <taxon>Flavobacteriia</taxon>
        <taxon>Flavobacteriales</taxon>
        <taxon>Weeksellaceae</taxon>
        <taxon>Chryseobacterium group</taxon>
        <taxon>Chryseobacterium</taxon>
    </lineage>
</organism>
<dbReference type="AlphaFoldDB" id="A0A1K2ILP3"/>
<proteinExistence type="predicted"/>
<dbReference type="Gene3D" id="3.90.420.10">
    <property type="entry name" value="Oxidoreductase, molybdopterin-binding domain"/>
    <property type="match status" value="1"/>
</dbReference>
<evidence type="ECO:0000313" key="4">
    <source>
        <dbReference type="Proteomes" id="UP000182034"/>
    </source>
</evidence>
<dbReference type="InterPro" id="IPR000572">
    <property type="entry name" value="OxRdtase_Mopterin-bd_dom"/>
</dbReference>
<dbReference type="Pfam" id="PF00174">
    <property type="entry name" value="Oxidored_molyb"/>
    <property type="match status" value="1"/>
</dbReference>
<evidence type="ECO:0000313" key="3">
    <source>
        <dbReference type="EMBL" id="SFZ93178.1"/>
    </source>
</evidence>
<dbReference type="InterPro" id="IPR036374">
    <property type="entry name" value="OxRdtase_Mopterin-bd_sf"/>
</dbReference>
<evidence type="ECO:0000256" key="1">
    <source>
        <dbReference type="SAM" id="MobiDB-lite"/>
    </source>
</evidence>
<name>A0A1K2ILP3_9FLAO</name>
<dbReference type="SUPFAM" id="SSF56524">
    <property type="entry name" value="Oxidoreductase molybdopterin-binding domain"/>
    <property type="match status" value="1"/>
</dbReference>
<dbReference type="Proteomes" id="UP000182034">
    <property type="component" value="Unassembled WGS sequence"/>
</dbReference>
<dbReference type="STRING" id="1612149.SAMN05216324_104204"/>
<protein>
    <submittedName>
        <fullName evidence="3">Oxidoreductase molybdopterin binding domain-containing protein</fullName>
    </submittedName>
</protein>
<accession>A0A1K2ILP3</accession>
<feature type="compositionally biased region" description="Basic and acidic residues" evidence="1">
    <location>
        <begin position="51"/>
        <end position="61"/>
    </location>
</feature>
<keyword evidence="4" id="KW-1185">Reference proteome</keyword>